<evidence type="ECO:0000313" key="3">
    <source>
        <dbReference type="EMBL" id="PNR53955.1"/>
    </source>
</evidence>
<dbReference type="SUPFAM" id="SSF100920">
    <property type="entry name" value="Heat shock protein 70kD (HSP70), peptide-binding domain"/>
    <property type="match status" value="1"/>
</dbReference>
<accession>A0A2K1KJK8</accession>
<dbReference type="Proteomes" id="UP000006727">
    <property type="component" value="Chromosome 5"/>
</dbReference>
<dbReference type="GO" id="GO:0140662">
    <property type="term" value="F:ATP-dependent protein folding chaperone"/>
    <property type="evidence" value="ECO:0007669"/>
    <property type="project" value="InterPro"/>
</dbReference>
<dbReference type="Gramene" id="Pp3c5_13770V3.1">
    <property type="protein sequence ID" value="PAC:32954987.CDS.1"/>
    <property type="gene ID" value="Pp3c5_13770"/>
</dbReference>
<keyword evidence="2" id="KW-0067">ATP-binding</keyword>
<proteinExistence type="predicted"/>
<dbReference type="Gene3D" id="2.60.34.10">
    <property type="entry name" value="Substrate Binding Domain Of DNAk, Chain A, domain 1"/>
    <property type="match status" value="1"/>
</dbReference>
<evidence type="ECO:0000256" key="1">
    <source>
        <dbReference type="ARBA" id="ARBA00022741"/>
    </source>
</evidence>
<dbReference type="InterPro" id="IPR029047">
    <property type="entry name" value="HSP70_peptide-bd_sf"/>
</dbReference>
<dbReference type="EnsemblPlants" id="Pp3c5_13770V3.1">
    <property type="protein sequence ID" value="PAC:32954987.CDS.1"/>
    <property type="gene ID" value="Pp3c5_13770"/>
</dbReference>
<dbReference type="STRING" id="3218.A0A2K1KJK8"/>
<evidence type="ECO:0000313" key="5">
    <source>
        <dbReference type="Proteomes" id="UP000006727"/>
    </source>
</evidence>
<keyword evidence="1" id="KW-0547">Nucleotide-binding</keyword>
<dbReference type="AlphaFoldDB" id="A0A2K1KJK8"/>
<reference evidence="3 5" key="2">
    <citation type="journal article" date="2018" name="Plant J.">
        <title>The Physcomitrella patens chromosome-scale assembly reveals moss genome structure and evolution.</title>
        <authorList>
            <person name="Lang D."/>
            <person name="Ullrich K.K."/>
            <person name="Murat F."/>
            <person name="Fuchs J."/>
            <person name="Jenkins J."/>
            <person name="Haas F.B."/>
            <person name="Piednoel M."/>
            <person name="Gundlach H."/>
            <person name="Van Bel M."/>
            <person name="Meyberg R."/>
            <person name="Vives C."/>
            <person name="Morata J."/>
            <person name="Symeonidi A."/>
            <person name="Hiss M."/>
            <person name="Muchero W."/>
            <person name="Kamisugi Y."/>
            <person name="Saleh O."/>
            <person name="Blanc G."/>
            <person name="Decker E.L."/>
            <person name="van Gessel N."/>
            <person name="Grimwood J."/>
            <person name="Hayes R.D."/>
            <person name="Graham S.W."/>
            <person name="Gunter L.E."/>
            <person name="McDaniel S.F."/>
            <person name="Hoernstein S.N.W."/>
            <person name="Larsson A."/>
            <person name="Li F.W."/>
            <person name="Perroud P.F."/>
            <person name="Phillips J."/>
            <person name="Ranjan P."/>
            <person name="Rokshar D.S."/>
            <person name="Rothfels C.J."/>
            <person name="Schneider L."/>
            <person name="Shu S."/>
            <person name="Stevenson D.W."/>
            <person name="Thummler F."/>
            <person name="Tillich M."/>
            <person name="Villarreal Aguilar J.C."/>
            <person name="Widiez T."/>
            <person name="Wong G.K."/>
            <person name="Wymore A."/>
            <person name="Zhang Y."/>
            <person name="Zimmer A.D."/>
            <person name="Quatrano R.S."/>
            <person name="Mayer K.F.X."/>
            <person name="Goodstein D."/>
            <person name="Casacuberta J.M."/>
            <person name="Vandepoele K."/>
            <person name="Reski R."/>
            <person name="Cuming A.C."/>
            <person name="Tuskan G.A."/>
            <person name="Maumus F."/>
            <person name="Salse J."/>
            <person name="Schmutz J."/>
            <person name="Rensing S.A."/>
        </authorList>
    </citation>
    <scope>NUCLEOTIDE SEQUENCE [LARGE SCALE GENOMIC DNA]</scope>
    <source>
        <strain evidence="4 5">cv. Gransden 2004</strain>
    </source>
</reference>
<dbReference type="PaxDb" id="3218-PP1S297_15V6.1"/>
<protein>
    <submittedName>
        <fullName evidence="3 4">Uncharacterized protein</fullName>
    </submittedName>
</protein>
<dbReference type="PANTHER" id="PTHR19375">
    <property type="entry name" value="HEAT SHOCK PROTEIN 70KDA"/>
    <property type="match status" value="1"/>
</dbReference>
<sequence>MQSKMSAHCECDCIKEWLGKLIVLDKLNYNPLNLQVVICEERKLLNFNLHILNVSAKDKTTGQKNKITVTIDKGCLSKDEIEKMVQEAGKYKSKDEDHQKKIEAKNGLENYAYNIKNTIKDKKIASNLDTTNIRTSRKKHADVDFNSSCIDLISHCSVLFRLSVFNL</sequence>
<name>A0A2K1KJK8_PHYPA</name>
<dbReference type="InterPro" id="IPR013126">
    <property type="entry name" value="Hsp_70_fam"/>
</dbReference>
<dbReference type="Pfam" id="PF00012">
    <property type="entry name" value="HSP70"/>
    <property type="match status" value="1"/>
</dbReference>
<gene>
    <name evidence="3" type="ORF">PHYPA_007630</name>
</gene>
<dbReference type="InParanoid" id="A0A2K1KJK8"/>
<keyword evidence="5" id="KW-1185">Reference proteome</keyword>
<reference evidence="3 5" key="1">
    <citation type="journal article" date="2008" name="Science">
        <title>The Physcomitrella genome reveals evolutionary insights into the conquest of land by plants.</title>
        <authorList>
            <person name="Rensing S."/>
            <person name="Lang D."/>
            <person name="Zimmer A."/>
            <person name="Terry A."/>
            <person name="Salamov A."/>
            <person name="Shapiro H."/>
            <person name="Nishiyama T."/>
            <person name="Perroud P.-F."/>
            <person name="Lindquist E."/>
            <person name="Kamisugi Y."/>
            <person name="Tanahashi T."/>
            <person name="Sakakibara K."/>
            <person name="Fujita T."/>
            <person name="Oishi K."/>
            <person name="Shin-I T."/>
            <person name="Kuroki Y."/>
            <person name="Toyoda A."/>
            <person name="Suzuki Y."/>
            <person name="Hashimoto A."/>
            <person name="Yamaguchi K."/>
            <person name="Sugano A."/>
            <person name="Kohara Y."/>
            <person name="Fujiyama A."/>
            <person name="Anterola A."/>
            <person name="Aoki S."/>
            <person name="Ashton N."/>
            <person name="Barbazuk W.B."/>
            <person name="Barker E."/>
            <person name="Bennetzen J."/>
            <person name="Bezanilla M."/>
            <person name="Blankenship R."/>
            <person name="Cho S.H."/>
            <person name="Dutcher S."/>
            <person name="Estelle M."/>
            <person name="Fawcett J.A."/>
            <person name="Gundlach H."/>
            <person name="Hanada K."/>
            <person name="Heyl A."/>
            <person name="Hicks K.A."/>
            <person name="Hugh J."/>
            <person name="Lohr M."/>
            <person name="Mayer K."/>
            <person name="Melkozernov A."/>
            <person name="Murata T."/>
            <person name="Nelson D."/>
            <person name="Pils B."/>
            <person name="Prigge M."/>
            <person name="Reiss B."/>
            <person name="Renner T."/>
            <person name="Rombauts S."/>
            <person name="Rushton P."/>
            <person name="Sanderfoot A."/>
            <person name="Schween G."/>
            <person name="Shiu S.-H."/>
            <person name="Stueber K."/>
            <person name="Theodoulou F.L."/>
            <person name="Tu H."/>
            <person name="Van de Peer Y."/>
            <person name="Verrier P.J."/>
            <person name="Waters E."/>
            <person name="Wood A."/>
            <person name="Yang L."/>
            <person name="Cove D."/>
            <person name="Cuming A."/>
            <person name="Hasebe M."/>
            <person name="Lucas S."/>
            <person name="Mishler D.B."/>
            <person name="Reski R."/>
            <person name="Grigoriev I."/>
            <person name="Quatrano R.S."/>
            <person name="Boore J.L."/>
        </authorList>
    </citation>
    <scope>NUCLEOTIDE SEQUENCE [LARGE SCALE GENOMIC DNA]</scope>
    <source>
        <strain evidence="4 5">cv. Gransden 2004</strain>
    </source>
</reference>
<dbReference type="GO" id="GO:0005524">
    <property type="term" value="F:ATP binding"/>
    <property type="evidence" value="ECO:0007669"/>
    <property type="project" value="UniProtKB-KW"/>
</dbReference>
<evidence type="ECO:0000256" key="2">
    <source>
        <dbReference type="ARBA" id="ARBA00022840"/>
    </source>
</evidence>
<organism evidence="3">
    <name type="scientific">Physcomitrium patens</name>
    <name type="common">Spreading-leaved earth moss</name>
    <name type="synonym">Physcomitrella patens</name>
    <dbReference type="NCBI Taxonomy" id="3218"/>
    <lineage>
        <taxon>Eukaryota</taxon>
        <taxon>Viridiplantae</taxon>
        <taxon>Streptophyta</taxon>
        <taxon>Embryophyta</taxon>
        <taxon>Bryophyta</taxon>
        <taxon>Bryophytina</taxon>
        <taxon>Bryopsida</taxon>
        <taxon>Funariidae</taxon>
        <taxon>Funariales</taxon>
        <taxon>Funariaceae</taxon>
        <taxon>Physcomitrium</taxon>
    </lineage>
</organism>
<reference evidence="4" key="3">
    <citation type="submission" date="2020-12" db="UniProtKB">
        <authorList>
            <consortium name="EnsemblPlants"/>
        </authorList>
    </citation>
    <scope>IDENTIFICATION</scope>
</reference>
<evidence type="ECO:0000313" key="4">
    <source>
        <dbReference type="EnsemblPlants" id="PAC:32954987.CDS.1"/>
    </source>
</evidence>
<dbReference type="InterPro" id="IPR029048">
    <property type="entry name" value="HSP70_C_sf"/>
</dbReference>
<dbReference type="EMBL" id="ABEU02000005">
    <property type="protein sequence ID" value="PNR53955.1"/>
    <property type="molecule type" value="Genomic_DNA"/>
</dbReference>
<dbReference type="Gene3D" id="1.20.1270.10">
    <property type="match status" value="1"/>
</dbReference>